<evidence type="ECO:0000259" key="6">
    <source>
        <dbReference type="PROSITE" id="PS51352"/>
    </source>
</evidence>
<evidence type="ECO:0000256" key="5">
    <source>
        <dbReference type="ARBA" id="ARBA00023284"/>
    </source>
</evidence>
<dbReference type="GO" id="GO:0005739">
    <property type="term" value="C:mitochondrion"/>
    <property type="evidence" value="ECO:0007669"/>
    <property type="project" value="TreeGrafter"/>
</dbReference>
<dbReference type="GO" id="GO:0015035">
    <property type="term" value="F:protein-disulfide reductase activity"/>
    <property type="evidence" value="ECO:0007669"/>
    <property type="project" value="InterPro"/>
</dbReference>
<evidence type="ECO:0000256" key="3">
    <source>
        <dbReference type="ARBA" id="ARBA00022982"/>
    </source>
</evidence>
<proteinExistence type="inferred from homology"/>
<dbReference type="Gene3D" id="3.40.30.10">
    <property type="entry name" value="Glutaredoxin"/>
    <property type="match status" value="1"/>
</dbReference>
<dbReference type="InParanoid" id="A0A6P8XUJ7"/>
<keyword evidence="5" id="KW-0676">Redox-active center</keyword>
<dbReference type="FunCoup" id="A0A6P8XUJ7">
    <property type="interactions" value="952"/>
</dbReference>
<dbReference type="Proteomes" id="UP000515158">
    <property type="component" value="Unplaced"/>
</dbReference>
<dbReference type="SUPFAM" id="SSF52833">
    <property type="entry name" value="Thioredoxin-like"/>
    <property type="match status" value="1"/>
</dbReference>
<protein>
    <submittedName>
        <fullName evidence="8">Thioredoxin, mitochondrial-like</fullName>
    </submittedName>
</protein>
<keyword evidence="7" id="KW-1185">Reference proteome</keyword>
<evidence type="ECO:0000256" key="4">
    <source>
        <dbReference type="ARBA" id="ARBA00023157"/>
    </source>
</evidence>
<accession>A0A6P8XUJ7</accession>
<dbReference type="InterPro" id="IPR013766">
    <property type="entry name" value="Thioredoxin_domain"/>
</dbReference>
<sequence>MIATKFLKNGIFASVFRETVDACYILPKRLASTAPQVEVFHVQDMKDFDERVKNSKVPVIVDFFATWCNPCRMLTPRIESVIAERKGEVILAKVDIDEHTDLALDYDIGSVPVLIAMKNGKVEDKLIGLQDTDKLRKFVDKVVKSK</sequence>
<dbReference type="OrthoDB" id="2121326at2759"/>
<dbReference type="CDD" id="cd02947">
    <property type="entry name" value="TRX_family"/>
    <property type="match status" value="1"/>
</dbReference>
<dbReference type="Pfam" id="PF00085">
    <property type="entry name" value="Thioredoxin"/>
    <property type="match status" value="1"/>
</dbReference>
<evidence type="ECO:0000313" key="7">
    <source>
        <dbReference type="Proteomes" id="UP000515158"/>
    </source>
</evidence>
<keyword evidence="3" id="KW-0249">Electron transport</keyword>
<dbReference type="GeneID" id="117639209"/>
<dbReference type="PANTHER" id="PTHR43601">
    <property type="entry name" value="THIOREDOXIN, MITOCHONDRIAL"/>
    <property type="match status" value="1"/>
</dbReference>
<dbReference type="RefSeq" id="XP_034230583.1">
    <property type="nucleotide sequence ID" value="XM_034374692.1"/>
</dbReference>
<evidence type="ECO:0000313" key="8">
    <source>
        <dbReference type="RefSeq" id="XP_034230583.1"/>
    </source>
</evidence>
<dbReference type="InterPro" id="IPR036249">
    <property type="entry name" value="Thioredoxin-like_sf"/>
</dbReference>
<dbReference type="InterPro" id="IPR005746">
    <property type="entry name" value="Thioredoxin"/>
</dbReference>
<evidence type="ECO:0000256" key="1">
    <source>
        <dbReference type="ARBA" id="ARBA00008987"/>
    </source>
</evidence>
<dbReference type="PROSITE" id="PS51352">
    <property type="entry name" value="THIOREDOXIN_2"/>
    <property type="match status" value="1"/>
</dbReference>
<dbReference type="PANTHER" id="PTHR43601:SF3">
    <property type="entry name" value="THIOREDOXIN, MITOCHONDRIAL"/>
    <property type="match status" value="1"/>
</dbReference>
<feature type="domain" description="Thioredoxin" evidence="6">
    <location>
        <begin position="28"/>
        <end position="144"/>
    </location>
</feature>
<organism evidence="8">
    <name type="scientific">Thrips palmi</name>
    <name type="common">Melon thrips</name>
    <dbReference type="NCBI Taxonomy" id="161013"/>
    <lineage>
        <taxon>Eukaryota</taxon>
        <taxon>Metazoa</taxon>
        <taxon>Ecdysozoa</taxon>
        <taxon>Arthropoda</taxon>
        <taxon>Hexapoda</taxon>
        <taxon>Insecta</taxon>
        <taxon>Pterygota</taxon>
        <taxon>Neoptera</taxon>
        <taxon>Paraneoptera</taxon>
        <taxon>Thysanoptera</taxon>
        <taxon>Terebrantia</taxon>
        <taxon>Thripoidea</taxon>
        <taxon>Thripidae</taxon>
        <taxon>Thrips</taxon>
    </lineage>
</organism>
<dbReference type="GO" id="GO:0045454">
    <property type="term" value="P:cell redox homeostasis"/>
    <property type="evidence" value="ECO:0007669"/>
    <property type="project" value="TreeGrafter"/>
</dbReference>
<reference evidence="8" key="1">
    <citation type="submission" date="2025-08" db="UniProtKB">
        <authorList>
            <consortium name="RefSeq"/>
        </authorList>
    </citation>
    <scope>IDENTIFICATION</scope>
    <source>
        <tissue evidence="8">Total insect</tissue>
    </source>
</reference>
<gene>
    <name evidence="8" type="primary">LOC117639209</name>
</gene>
<keyword evidence="2" id="KW-0813">Transport</keyword>
<dbReference type="KEGG" id="tpal:117639209"/>
<keyword evidence="4" id="KW-1015">Disulfide bond</keyword>
<comment type="similarity">
    <text evidence="1">Belongs to the thioredoxin family.</text>
</comment>
<dbReference type="NCBIfam" id="TIGR01068">
    <property type="entry name" value="thioredoxin"/>
    <property type="match status" value="1"/>
</dbReference>
<dbReference type="FunFam" id="3.40.30.10:FF:000001">
    <property type="entry name" value="Thioredoxin"/>
    <property type="match status" value="1"/>
</dbReference>
<name>A0A6P8XUJ7_THRPL</name>
<evidence type="ECO:0000256" key="2">
    <source>
        <dbReference type="ARBA" id="ARBA00022448"/>
    </source>
</evidence>
<dbReference type="AlphaFoldDB" id="A0A6P8XUJ7"/>